<evidence type="ECO:0000313" key="2">
    <source>
        <dbReference type="Proteomes" id="UP001055439"/>
    </source>
</evidence>
<gene>
    <name evidence="1" type="ORF">MUK42_36850</name>
</gene>
<evidence type="ECO:0000313" key="1">
    <source>
        <dbReference type="EMBL" id="URD73916.1"/>
    </source>
</evidence>
<dbReference type="EMBL" id="CP097502">
    <property type="protein sequence ID" value="URD73916.1"/>
    <property type="molecule type" value="Genomic_DNA"/>
</dbReference>
<dbReference type="AlphaFoldDB" id="A0A9E7EB90"/>
<organism evidence="1 2">
    <name type="scientific">Musa troglodytarum</name>
    <name type="common">fe'i banana</name>
    <dbReference type="NCBI Taxonomy" id="320322"/>
    <lineage>
        <taxon>Eukaryota</taxon>
        <taxon>Viridiplantae</taxon>
        <taxon>Streptophyta</taxon>
        <taxon>Embryophyta</taxon>
        <taxon>Tracheophyta</taxon>
        <taxon>Spermatophyta</taxon>
        <taxon>Magnoliopsida</taxon>
        <taxon>Liliopsida</taxon>
        <taxon>Zingiberales</taxon>
        <taxon>Musaceae</taxon>
        <taxon>Musa</taxon>
    </lineage>
</organism>
<reference evidence="1" key="1">
    <citation type="submission" date="2022-05" db="EMBL/GenBank/DDBJ databases">
        <title>The Musa troglodytarum L. genome provides insights into the mechanism of non-climacteric behaviour and enrichment of carotenoids.</title>
        <authorList>
            <person name="Wang J."/>
        </authorList>
    </citation>
    <scope>NUCLEOTIDE SEQUENCE</scope>
    <source>
        <tissue evidence="1">Leaf</tissue>
    </source>
</reference>
<keyword evidence="2" id="KW-1185">Reference proteome</keyword>
<name>A0A9E7EB90_9LILI</name>
<protein>
    <submittedName>
        <fullName evidence="1">Uncharacterized protein</fullName>
    </submittedName>
</protein>
<sequence length="31" mass="3367">MFESSIDFNFAPGCALSLSRGRRCVTMIGIS</sequence>
<proteinExistence type="predicted"/>
<dbReference type="Proteomes" id="UP001055439">
    <property type="component" value="Chromosome 1"/>
</dbReference>
<accession>A0A9E7EB90</accession>